<protein>
    <submittedName>
        <fullName evidence="1">HNH endonuclease</fullName>
    </submittedName>
</protein>
<dbReference type="InterPro" id="IPR003615">
    <property type="entry name" value="HNH_nuc"/>
</dbReference>
<dbReference type="CDD" id="cd00085">
    <property type="entry name" value="HNHc"/>
    <property type="match status" value="1"/>
</dbReference>
<keyword evidence="1" id="KW-0540">Nuclease</keyword>
<dbReference type="RefSeq" id="WP_064588277.1">
    <property type="nucleotide sequence ID" value="NZ_CP015852.1"/>
</dbReference>
<proteinExistence type="predicted"/>
<dbReference type="Proteomes" id="UP000078142">
    <property type="component" value="Chromosome"/>
</dbReference>
<evidence type="ECO:0000313" key="1">
    <source>
        <dbReference type="EMBL" id="ANH98986.1"/>
    </source>
</evidence>
<dbReference type="GO" id="GO:0004519">
    <property type="term" value="F:endonuclease activity"/>
    <property type="evidence" value="ECO:0007669"/>
    <property type="project" value="UniProtKB-KW"/>
</dbReference>
<dbReference type="GeneID" id="93490032"/>
<dbReference type="EMBL" id="CP015852">
    <property type="protein sequence ID" value="ANH98986.1"/>
    <property type="molecule type" value="Genomic_DNA"/>
</dbReference>
<gene>
    <name evidence="1" type="ORF">A8L59_16720</name>
</gene>
<accession>A0AAC9BU50</accession>
<keyword evidence="1" id="KW-0255">Endonuclease</keyword>
<keyword evidence="1" id="KW-0378">Hydrolase</keyword>
<evidence type="ECO:0000313" key="2">
    <source>
        <dbReference type="Proteomes" id="UP000078142"/>
    </source>
</evidence>
<dbReference type="AlphaFoldDB" id="A0AAC9BU50"/>
<dbReference type="Gene3D" id="1.10.30.50">
    <property type="match status" value="1"/>
</dbReference>
<name>A0AAC9BU50_9PSED</name>
<reference evidence="1 2" key="1">
    <citation type="submission" date="2016-05" db="EMBL/GenBank/DDBJ databases">
        <authorList>
            <person name="Wang S."/>
            <person name="Zhu B."/>
        </authorList>
    </citation>
    <scope>NUCLEOTIDE SEQUENCE [LARGE SCALE GENOMIC DNA]</scope>
    <source>
        <strain evidence="1 2">CRS05-R5</strain>
    </source>
</reference>
<organism evidence="1 2">
    <name type="scientific">Pseudomonas koreensis</name>
    <dbReference type="NCBI Taxonomy" id="198620"/>
    <lineage>
        <taxon>Bacteria</taxon>
        <taxon>Pseudomonadati</taxon>
        <taxon>Pseudomonadota</taxon>
        <taxon>Gammaproteobacteria</taxon>
        <taxon>Pseudomonadales</taxon>
        <taxon>Pseudomonadaceae</taxon>
        <taxon>Pseudomonas</taxon>
    </lineage>
</organism>
<sequence length="124" mass="14143">MRLKKAEREQVRLKYGGHCAYCGVLLGDRWHADHLEAVRRNWGKEAKLAPALSPENHNLANMMPACVPCNLSKHAMPLEAWREWIAGHVNSLNNYHPIYRLAKSYGLIAETGASVVFYFEKVKQ</sequence>